<dbReference type="PANTHER" id="PTHR47183">
    <property type="entry name" value="GLUCOSE-1-PHOSPHATE CYTIDYLYLTRANSFERASE-RELATED"/>
    <property type="match status" value="1"/>
</dbReference>
<gene>
    <name evidence="2" type="primary">rfbF</name>
    <name evidence="2" type="ORF">SBF1_870010</name>
</gene>
<name>A0A2U3LV59_9FIRM</name>
<dbReference type="InterPro" id="IPR046981">
    <property type="entry name" value="G1P_cyt_trans"/>
</dbReference>
<organism evidence="2 3">
    <name type="scientific">Candidatus Desulfosporosinus infrequens</name>
    <dbReference type="NCBI Taxonomy" id="2043169"/>
    <lineage>
        <taxon>Bacteria</taxon>
        <taxon>Bacillati</taxon>
        <taxon>Bacillota</taxon>
        <taxon>Clostridia</taxon>
        <taxon>Eubacteriales</taxon>
        <taxon>Desulfitobacteriaceae</taxon>
        <taxon>Desulfosporosinus</taxon>
    </lineage>
</organism>
<dbReference type="EMBL" id="OMOF01000856">
    <property type="protein sequence ID" value="SPF55827.1"/>
    <property type="molecule type" value="Genomic_DNA"/>
</dbReference>
<dbReference type="Proteomes" id="UP000238916">
    <property type="component" value="Unassembled WGS sequence"/>
</dbReference>
<dbReference type="InterPro" id="IPR005835">
    <property type="entry name" value="NTP_transferase_dom"/>
</dbReference>
<dbReference type="Gene3D" id="3.90.550.10">
    <property type="entry name" value="Spore Coat Polysaccharide Biosynthesis Protein SpsA, Chain A"/>
    <property type="match status" value="1"/>
</dbReference>
<keyword evidence="2" id="KW-0808">Transferase</keyword>
<dbReference type="CDD" id="cd02524">
    <property type="entry name" value="G1P_cytidylyltransferase"/>
    <property type="match status" value="1"/>
</dbReference>
<evidence type="ECO:0000259" key="1">
    <source>
        <dbReference type="Pfam" id="PF00483"/>
    </source>
</evidence>
<accession>A0A2U3LV59</accession>
<dbReference type="AlphaFoldDB" id="A0A2U3LV59"/>
<dbReference type="GO" id="GO:0009243">
    <property type="term" value="P:O antigen biosynthetic process"/>
    <property type="evidence" value="ECO:0007669"/>
    <property type="project" value="InterPro"/>
</dbReference>
<dbReference type="NCBIfam" id="TIGR02623">
    <property type="entry name" value="G1P_cyt_trans"/>
    <property type="match status" value="1"/>
</dbReference>
<protein>
    <submittedName>
        <fullName evidence="2">Glucose-1-phosphate cytidylyltransferase</fullName>
        <ecNumber evidence="2">2.7.7.33</ecNumber>
    </submittedName>
</protein>
<sequence length="258" mass="29701">MPMKVVILAGGFGTRIVEESHLKPKPMIEIADKPILWHIMKIYSYYGFNDFVVCLGYKGYLIKEYFYNYFLHNCDISFDLRTQGMEIHKNSAESWHVTLIDTGLSTMTGGRIKRIQPYLNKETFMLTYGDGVANIDIPNLLAYHKRHKKLATLTAVQPQGRFGSLQIDGEQSVKSFTEKPGGDGAWFNGGFFVLEPGIFDYIDGDQTLFEQEPLENLAKAEQLKAYEHAGFWQPMDTLRDKNLLEQLWQTNQAPWKIW</sequence>
<dbReference type="SUPFAM" id="SSF53448">
    <property type="entry name" value="Nucleotide-diphospho-sugar transferases"/>
    <property type="match status" value="1"/>
</dbReference>
<dbReference type="PANTHER" id="PTHR47183:SF1">
    <property type="entry name" value="GLUCOSE-1-PHOSPHATE CYTIDYLYLTRANSFERASE"/>
    <property type="match status" value="1"/>
</dbReference>
<feature type="domain" description="Nucleotidyl transferase" evidence="1">
    <location>
        <begin position="4"/>
        <end position="223"/>
    </location>
</feature>
<evidence type="ECO:0000313" key="3">
    <source>
        <dbReference type="Proteomes" id="UP000238916"/>
    </source>
</evidence>
<dbReference type="Pfam" id="PF00483">
    <property type="entry name" value="NTP_transferase"/>
    <property type="match status" value="1"/>
</dbReference>
<keyword evidence="2" id="KW-0548">Nucleotidyltransferase</keyword>
<dbReference type="GO" id="GO:0047343">
    <property type="term" value="F:glucose-1-phosphate cytidylyltransferase activity"/>
    <property type="evidence" value="ECO:0007669"/>
    <property type="project" value="UniProtKB-EC"/>
</dbReference>
<evidence type="ECO:0000313" key="2">
    <source>
        <dbReference type="EMBL" id="SPF55827.1"/>
    </source>
</evidence>
<reference evidence="3" key="1">
    <citation type="submission" date="2018-02" db="EMBL/GenBank/DDBJ databases">
        <authorList>
            <person name="Hausmann B."/>
        </authorList>
    </citation>
    <scope>NUCLEOTIDE SEQUENCE [LARGE SCALE GENOMIC DNA]</scope>
    <source>
        <strain evidence="3">Peat soil MAG SbF1</strain>
    </source>
</reference>
<dbReference type="InterPro" id="IPR013446">
    <property type="entry name" value="G1P_cyt_trans-like"/>
</dbReference>
<proteinExistence type="predicted"/>
<dbReference type="EC" id="2.7.7.33" evidence="2"/>
<dbReference type="InterPro" id="IPR029044">
    <property type="entry name" value="Nucleotide-diphossugar_trans"/>
</dbReference>